<evidence type="ECO:0000313" key="3">
    <source>
        <dbReference type="EMBL" id="MBM4715190.1"/>
    </source>
</evidence>
<feature type="transmembrane region" description="Helical" evidence="2">
    <location>
        <begin position="106"/>
        <end position="127"/>
    </location>
</feature>
<evidence type="ECO:0000256" key="2">
    <source>
        <dbReference type="SAM" id="Phobius"/>
    </source>
</evidence>
<sequence>MSANVIERNAPPPGDLPAPTVERVGRKVGRRVGAAATRHHPLAMRWRLLSSVALAGLLFFPVFRFNLYDAMAGSPTAYLLLLPLWIGMISYGTARRSPGTVIDDSELNWIVTVGLVGLSVICVGFVVPELTVKAPIWHVELVPIFCILGAFGAVNFGVRRVARAWPAAAFVLLCFPVTVVLLAAALGGTAAAYGTVAVSLGCVALAMALHGSGIGPPLVGAAFVSGVLAVWLLRDAPPLVPMLAPAAVAPSVAFVVALATRRSVLPVGRQNLPTWSMLSIAWVLVSALLLLLVLPPAPQLARARDLSVVRADWVEHFAATEGISIRQERTFDFAPRYLGDRSSLVRYRVEYADTTAFVDVFTSGRLGALSNFRGMSWYPGTADTRIDGGSARLGPSVNATVSYNDASAAKTPHDPVWVSVSWKWRVDGDGGDKYQQVRMLVSQRSDVPEQVPTPAAPSVSTLLLEPLGATMRRATDTPSPPAVAVERATSAARVLVGAVRGPGSGR</sequence>
<keyword evidence="2" id="KW-1133">Transmembrane helix</keyword>
<dbReference type="RefSeq" id="WP_139813337.1">
    <property type="nucleotide sequence ID" value="NZ_LWHY01000002.1"/>
</dbReference>
<feature type="transmembrane region" description="Helical" evidence="2">
    <location>
        <begin position="139"/>
        <end position="158"/>
    </location>
</feature>
<feature type="transmembrane region" description="Helical" evidence="2">
    <location>
        <begin position="77"/>
        <end position="94"/>
    </location>
</feature>
<dbReference type="EMBL" id="WUYC01000003">
    <property type="protein sequence ID" value="MBM4715190.1"/>
    <property type="molecule type" value="Genomic_DNA"/>
</dbReference>
<feature type="transmembrane region" description="Helical" evidence="2">
    <location>
        <begin position="239"/>
        <end position="260"/>
    </location>
</feature>
<organism evidence="3 4">
    <name type="scientific">Rhodococcus hoagii</name>
    <name type="common">Corynebacterium equii</name>
    <dbReference type="NCBI Taxonomy" id="43767"/>
    <lineage>
        <taxon>Bacteria</taxon>
        <taxon>Bacillati</taxon>
        <taxon>Actinomycetota</taxon>
        <taxon>Actinomycetes</taxon>
        <taxon>Mycobacteriales</taxon>
        <taxon>Nocardiaceae</taxon>
        <taxon>Prescottella</taxon>
    </lineage>
</organism>
<dbReference type="Proteomes" id="UP000706122">
    <property type="component" value="Unassembled WGS sequence"/>
</dbReference>
<feature type="region of interest" description="Disordered" evidence="1">
    <location>
        <begin position="1"/>
        <end position="21"/>
    </location>
</feature>
<dbReference type="AlphaFoldDB" id="A0AAE2W7C7"/>
<feature type="transmembrane region" description="Helical" evidence="2">
    <location>
        <begin position="190"/>
        <end position="209"/>
    </location>
</feature>
<gene>
    <name evidence="3" type="ORF">GS551_13400</name>
</gene>
<name>A0AAE2W7C7_RHOHA</name>
<reference evidence="3" key="1">
    <citation type="submission" date="2019-11" db="EMBL/GenBank/DDBJ databases">
        <title>Spread of Macrolides and rifampicin resistant Rhodococcus equi in clinical isolates in the USA.</title>
        <authorList>
            <person name="Alvarez-Narvaez S."/>
            <person name="Huber L."/>
            <person name="Cohen N.D."/>
            <person name="Slovis N."/>
            <person name="Greiter M."/>
            <person name="Giguere S."/>
            <person name="Hart K."/>
        </authorList>
    </citation>
    <scope>NUCLEOTIDE SEQUENCE</scope>
    <source>
        <strain evidence="3">Lh_5</strain>
    </source>
</reference>
<feature type="transmembrane region" description="Helical" evidence="2">
    <location>
        <begin position="165"/>
        <end position="184"/>
    </location>
</feature>
<accession>A0AAE2W7C7</accession>
<evidence type="ECO:0000313" key="4">
    <source>
        <dbReference type="Proteomes" id="UP000706122"/>
    </source>
</evidence>
<evidence type="ECO:0000256" key="1">
    <source>
        <dbReference type="SAM" id="MobiDB-lite"/>
    </source>
</evidence>
<keyword evidence="2" id="KW-0812">Transmembrane</keyword>
<feature type="transmembrane region" description="Helical" evidence="2">
    <location>
        <begin position="48"/>
        <end position="65"/>
    </location>
</feature>
<protein>
    <submittedName>
        <fullName evidence="3">Uncharacterized protein</fullName>
    </submittedName>
</protein>
<feature type="transmembrane region" description="Helical" evidence="2">
    <location>
        <begin position="216"/>
        <end position="233"/>
    </location>
</feature>
<comment type="caution">
    <text evidence="3">The sequence shown here is derived from an EMBL/GenBank/DDBJ whole genome shotgun (WGS) entry which is preliminary data.</text>
</comment>
<feature type="transmembrane region" description="Helical" evidence="2">
    <location>
        <begin position="272"/>
        <end position="294"/>
    </location>
</feature>
<proteinExistence type="predicted"/>
<keyword evidence="2" id="KW-0472">Membrane</keyword>